<dbReference type="Pfam" id="PF12796">
    <property type="entry name" value="Ank_2"/>
    <property type="match status" value="1"/>
</dbReference>
<dbReference type="SUPFAM" id="SSF48403">
    <property type="entry name" value="Ankyrin repeat"/>
    <property type="match status" value="1"/>
</dbReference>
<dbReference type="Pfam" id="PF00023">
    <property type="entry name" value="Ank"/>
    <property type="match status" value="1"/>
</dbReference>
<evidence type="ECO:0000256" key="2">
    <source>
        <dbReference type="ARBA" id="ARBA00023043"/>
    </source>
</evidence>
<dbReference type="OrthoDB" id="341259at2759"/>
<name>A0A0G4J1H4_PLABS</name>
<evidence type="ECO:0000256" key="4">
    <source>
        <dbReference type="SAM" id="SignalP"/>
    </source>
</evidence>
<reference evidence="5 6" key="1">
    <citation type="submission" date="2015-02" db="EMBL/GenBank/DDBJ databases">
        <authorList>
            <person name="Chooi Y.-H."/>
        </authorList>
    </citation>
    <scope>NUCLEOTIDE SEQUENCE [LARGE SCALE GENOMIC DNA]</scope>
    <source>
        <strain evidence="5">E3</strain>
    </source>
</reference>
<evidence type="ECO:0000256" key="3">
    <source>
        <dbReference type="PROSITE-ProRule" id="PRU00023"/>
    </source>
</evidence>
<gene>
    <name evidence="5" type="ORF">PBRA_008433</name>
</gene>
<feature type="signal peptide" evidence="4">
    <location>
        <begin position="1"/>
        <end position="28"/>
    </location>
</feature>
<feature type="chain" id="PRO_5005193702" evidence="4">
    <location>
        <begin position="29"/>
        <end position="335"/>
    </location>
</feature>
<accession>A0A0G4J1H4</accession>
<dbReference type="InterPro" id="IPR036770">
    <property type="entry name" value="Ankyrin_rpt-contain_sf"/>
</dbReference>
<dbReference type="SUPFAM" id="SSF54695">
    <property type="entry name" value="POZ domain"/>
    <property type="match status" value="1"/>
</dbReference>
<keyword evidence="1" id="KW-0677">Repeat</keyword>
<dbReference type="PANTHER" id="PTHR24198:SF165">
    <property type="entry name" value="ANKYRIN REPEAT-CONTAINING PROTEIN-RELATED"/>
    <property type="match status" value="1"/>
</dbReference>
<feature type="repeat" description="ANK" evidence="3">
    <location>
        <begin position="233"/>
        <end position="263"/>
    </location>
</feature>
<organism evidence="5 6">
    <name type="scientific">Plasmodiophora brassicae</name>
    <name type="common">Clubroot disease agent</name>
    <dbReference type="NCBI Taxonomy" id="37360"/>
    <lineage>
        <taxon>Eukaryota</taxon>
        <taxon>Sar</taxon>
        <taxon>Rhizaria</taxon>
        <taxon>Endomyxa</taxon>
        <taxon>Phytomyxea</taxon>
        <taxon>Plasmodiophorida</taxon>
        <taxon>Plasmodiophoridae</taxon>
        <taxon>Plasmodiophora</taxon>
    </lineage>
</organism>
<keyword evidence="2 3" id="KW-0040">ANK repeat</keyword>
<dbReference type="PROSITE" id="PS50088">
    <property type="entry name" value="ANK_REPEAT"/>
    <property type="match status" value="1"/>
</dbReference>
<evidence type="ECO:0000313" key="6">
    <source>
        <dbReference type="Proteomes" id="UP000039324"/>
    </source>
</evidence>
<dbReference type="InterPro" id="IPR002110">
    <property type="entry name" value="Ankyrin_rpt"/>
</dbReference>
<dbReference type="AlphaFoldDB" id="A0A0G4J1H4"/>
<evidence type="ECO:0000256" key="1">
    <source>
        <dbReference type="ARBA" id="ARBA00022737"/>
    </source>
</evidence>
<dbReference type="Proteomes" id="UP000039324">
    <property type="component" value="Unassembled WGS sequence"/>
</dbReference>
<keyword evidence="6" id="KW-1185">Reference proteome</keyword>
<sequence>MCAGFRVRVNAQLPCRLALIAQLVLVGAVTLRSNDNVDRVVDTSAVAAHSGLLRSLLAALGERDDPIPLPAVADAELELIAEFVEATSVQEVDGAAHWAGARLRAAPPDALHRLLAAADYLAVRSLVVAIASTAGRRPWSDSRLPAHVSRLVMGIARIRHAARTEDQTMIASHVRRLVVVGGGNATAVNSARWDDAGNVLYWAAEYGEELVAELLVDLPGVDANTRAGNLLWTPLHRAAFHGHRGIVALLLRVPGVDVNARDYYQKTPLHHAAARCHAAVVELLLKRPGINVGARDIASWTPLLLARSSGRCHATVDLLLGALAKTGNTVQAAAS</sequence>
<dbReference type="STRING" id="37360.A0A0G4J1H4"/>
<dbReference type="EMBL" id="CDSF01000109">
    <property type="protein sequence ID" value="CEP01121.1"/>
    <property type="molecule type" value="Genomic_DNA"/>
</dbReference>
<proteinExistence type="predicted"/>
<dbReference type="Gene3D" id="1.25.40.20">
    <property type="entry name" value="Ankyrin repeat-containing domain"/>
    <property type="match status" value="2"/>
</dbReference>
<dbReference type="PANTHER" id="PTHR24198">
    <property type="entry name" value="ANKYRIN REPEAT AND PROTEIN KINASE DOMAIN-CONTAINING PROTEIN"/>
    <property type="match status" value="1"/>
</dbReference>
<dbReference type="Gene3D" id="3.30.710.10">
    <property type="entry name" value="Potassium Channel Kv1.1, Chain A"/>
    <property type="match status" value="1"/>
</dbReference>
<dbReference type="SMART" id="SM00248">
    <property type="entry name" value="ANK"/>
    <property type="match status" value="3"/>
</dbReference>
<keyword evidence="4" id="KW-0732">Signal</keyword>
<dbReference type="InterPro" id="IPR011333">
    <property type="entry name" value="SKP1/BTB/POZ_sf"/>
</dbReference>
<protein>
    <submittedName>
        <fullName evidence="5">Uncharacterized protein</fullName>
    </submittedName>
</protein>
<evidence type="ECO:0000313" key="5">
    <source>
        <dbReference type="EMBL" id="CEP01121.1"/>
    </source>
</evidence>